<keyword evidence="5" id="KW-0238">DNA-binding</keyword>
<dbReference type="GO" id="GO:0003677">
    <property type="term" value="F:DNA binding"/>
    <property type="evidence" value="ECO:0007669"/>
    <property type="project" value="UniProtKB-KW"/>
</dbReference>
<dbReference type="PROSITE" id="PS50082">
    <property type="entry name" value="WD_REPEATS_2"/>
    <property type="match status" value="1"/>
</dbReference>
<gene>
    <name evidence="7" type="ORF">GIB67_016759</name>
</gene>
<accession>A0A7J7LXV0</accession>
<sequence length="184" mass="20764">MKKENVVRVMADRTPIVKFFPSNDETVVVAGNNLGNVAFWGADLKDKESGIYLYNPHSGHILGIEVQPYSLSKIYSTSYDGFICVMDIEKELFNVLYSCDKFIHSLSLRPYEAESLYFGDGDGFLNVWDERAGKCFSPVMLHDKKISTMDFNPVNTNMMVTSTTDQSACIWDLRKINSQKTGST</sequence>
<evidence type="ECO:0000256" key="1">
    <source>
        <dbReference type="ARBA" id="ARBA00005434"/>
    </source>
</evidence>
<dbReference type="Gene3D" id="2.130.10.10">
    <property type="entry name" value="YVTN repeat-like/Quinoprotein amine dehydrogenase"/>
    <property type="match status" value="1"/>
</dbReference>
<dbReference type="Pfam" id="PF00400">
    <property type="entry name" value="WD40"/>
    <property type="match status" value="1"/>
</dbReference>
<dbReference type="SMART" id="SM00320">
    <property type="entry name" value="WD40"/>
    <property type="match status" value="3"/>
</dbReference>
<dbReference type="InterPro" id="IPR001680">
    <property type="entry name" value="WD40_rpt"/>
</dbReference>
<dbReference type="PANTHER" id="PTHR14773">
    <property type="entry name" value="WD REPEAT-CONTAINING PROTEIN 76"/>
    <property type="match status" value="1"/>
</dbReference>
<evidence type="ECO:0000256" key="4">
    <source>
        <dbReference type="ARBA" id="ARBA00022763"/>
    </source>
</evidence>
<dbReference type="PANTHER" id="PTHR14773:SF0">
    <property type="entry name" value="WD REPEAT-CONTAINING PROTEIN 76"/>
    <property type="match status" value="1"/>
</dbReference>
<dbReference type="PROSITE" id="PS00678">
    <property type="entry name" value="WD_REPEATS_1"/>
    <property type="match status" value="1"/>
</dbReference>
<name>A0A7J7LXV0_9MAGN</name>
<dbReference type="SUPFAM" id="SSF50978">
    <property type="entry name" value="WD40 repeat-like"/>
    <property type="match status" value="1"/>
</dbReference>
<dbReference type="InterPro" id="IPR019775">
    <property type="entry name" value="WD40_repeat_CS"/>
</dbReference>
<dbReference type="OrthoDB" id="9890280at2759"/>
<dbReference type="InterPro" id="IPR036322">
    <property type="entry name" value="WD40_repeat_dom_sf"/>
</dbReference>
<reference evidence="7 8" key="1">
    <citation type="journal article" date="2020" name="IScience">
        <title>Genome Sequencing of the Endangered Kingdonia uniflora (Circaeasteraceae, Ranunculales) Reveals Potential Mechanisms of Evolutionary Specialization.</title>
        <authorList>
            <person name="Sun Y."/>
            <person name="Deng T."/>
            <person name="Zhang A."/>
            <person name="Moore M.J."/>
            <person name="Landis J.B."/>
            <person name="Lin N."/>
            <person name="Zhang H."/>
            <person name="Zhang X."/>
            <person name="Huang J."/>
            <person name="Zhang X."/>
            <person name="Sun H."/>
            <person name="Wang H."/>
        </authorList>
    </citation>
    <scope>NUCLEOTIDE SEQUENCE [LARGE SCALE GENOMIC DNA]</scope>
    <source>
        <strain evidence="7">TB1705</strain>
        <tissue evidence="7">Leaf</tissue>
    </source>
</reference>
<dbReference type="GO" id="GO:0005634">
    <property type="term" value="C:nucleus"/>
    <property type="evidence" value="ECO:0007669"/>
    <property type="project" value="TreeGrafter"/>
</dbReference>
<evidence type="ECO:0000256" key="5">
    <source>
        <dbReference type="ARBA" id="ARBA00023125"/>
    </source>
</evidence>
<protein>
    <submittedName>
        <fullName evidence="7">Uncharacterized protein</fullName>
    </submittedName>
</protein>
<dbReference type="EMBL" id="JACGCM010001910">
    <property type="protein sequence ID" value="KAF6147402.1"/>
    <property type="molecule type" value="Genomic_DNA"/>
</dbReference>
<proteinExistence type="inferred from homology"/>
<dbReference type="AlphaFoldDB" id="A0A7J7LXV0"/>
<keyword evidence="4" id="KW-0227">DNA damage</keyword>
<comment type="caution">
    <text evidence="7">The sequence shown here is derived from an EMBL/GenBank/DDBJ whole genome shotgun (WGS) entry which is preliminary data.</text>
</comment>
<dbReference type="Proteomes" id="UP000541444">
    <property type="component" value="Unassembled WGS sequence"/>
</dbReference>
<evidence type="ECO:0000256" key="3">
    <source>
        <dbReference type="ARBA" id="ARBA00022737"/>
    </source>
</evidence>
<dbReference type="GO" id="GO:0006974">
    <property type="term" value="P:DNA damage response"/>
    <property type="evidence" value="ECO:0007669"/>
    <property type="project" value="UniProtKB-KW"/>
</dbReference>
<evidence type="ECO:0000256" key="6">
    <source>
        <dbReference type="PROSITE-ProRule" id="PRU00221"/>
    </source>
</evidence>
<evidence type="ECO:0000256" key="2">
    <source>
        <dbReference type="ARBA" id="ARBA00022574"/>
    </source>
</evidence>
<keyword evidence="3" id="KW-0677">Repeat</keyword>
<evidence type="ECO:0000313" key="8">
    <source>
        <dbReference type="Proteomes" id="UP000541444"/>
    </source>
</evidence>
<keyword evidence="8" id="KW-1185">Reference proteome</keyword>
<dbReference type="GO" id="GO:2000001">
    <property type="term" value="P:regulation of DNA damage checkpoint"/>
    <property type="evidence" value="ECO:0007669"/>
    <property type="project" value="TreeGrafter"/>
</dbReference>
<feature type="repeat" description="WD" evidence="6">
    <location>
        <begin position="139"/>
        <end position="181"/>
    </location>
</feature>
<dbReference type="InterPro" id="IPR050853">
    <property type="entry name" value="WD_repeat_DNA-damage-binding"/>
</dbReference>
<evidence type="ECO:0000313" key="7">
    <source>
        <dbReference type="EMBL" id="KAF6147402.1"/>
    </source>
</evidence>
<organism evidence="7 8">
    <name type="scientific">Kingdonia uniflora</name>
    <dbReference type="NCBI Taxonomy" id="39325"/>
    <lineage>
        <taxon>Eukaryota</taxon>
        <taxon>Viridiplantae</taxon>
        <taxon>Streptophyta</taxon>
        <taxon>Embryophyta</taxon>
        <taxon>Tracheophyta</taxon>
        <taxon>Spermatophyta</taxon>
        <taxon>Magnoliopsida</taxon>
        <taxon>Ranunculales</taxon>
        <taxon>Circaeasteraceae</taxon>
        <taxon>Kingdonia</taxon>
    </lineage>
</organism>
<comment type="similarity">
    <text evidence="1">Belongs to the WD repeat DDB2/WDR76 family.</text>
</comment>
<keyword evidence="2 6" id="KW-0853">WD repeat</keyword>
<dbReference type="InterPro" id="IPR015943">
    <property type="entry name" value="WD40/YVTN_repeat-like_dom_sf"/>
</dbReference>